<dbReference type="InterPro" id="IPR052163">
    <property type="entry name" value="DGC-Regulatory_Protein"/>
</dbReference>
<dbReference type="NCBIfam" id="TIGR00254">
    <property type="entry name" value="GGDEF"/>
    <property type="match status" value="1"/>
</dbReference>
<feature type="region of interest" description="Disordered" evidence="1">
    <location>
        <begin position="627"/>
        <end position="646"/>
    </location>
</feature>
<dbReference type="EMBL" id="JACEZT010000008">
    <property type="protein sequence ID" value="MBA5638033.1"/>
    <property type="molecule type" value="Genomic_DNA"/>
</dbReference>
<dbReference type="CDD" id="cd18773">
    <property type="entry name" value="PDC1_HK_sensor"/>
    <property type="match status" value="1"/>
</dbReference>
<dbReference type="Pfam" id="PF00990">
    <property type="entry name" value="GGDEF"/>
    <property type="match status" value="1"/>
</dbReference>
<name>A0A7W2ESX5_9BURK</name>
<dbReference type="SUPFAM" id="SSF55073">
    <property type="entry name" value="Nucleotide cyclase"/>
    <property type="match status" value="1"/>
</dbReference>
<dbReference type="FunFam" id="3.30.70.270:FF:000001">
    <property type="entry name" value="Diguanylate cyclase domain protein"/>
    <property type="match status" value="1"/>
</dbReference>
<dbReference type="SMART" id="SM00267">
    <property type="entry name" value="GGDEF"/>
    <property type="match status" value="1"/>
</dbReference>
<keyword evidence="2" id="KW-0472">Membrane</keyword>
<keyword evidence="2" id="KW-1133">Transmembrane helix</keyword>
<dbReference type="InterPro" id="IPR043128">
    <property type="entry name" value="Rev_trsase/Diguanyl_cyclase"/>
</dbReference>
<dbReference type="AlphaFoldDB" id="A0A7W2ESX5"/>
<feature type="domain" description="GGDEF" evidence="3">
    <location>
        <begin position="500"/>
        <end position="634"/>
    </location>
</feature>
<feature type="compositionally biased region" description="Low complexity" evidence="1">
    <location>
        <begin position="634"/>
        <end position="646"/>
    </location>
</feature>
<dbReference type="CDD" id="cd01949">
    <property type="entry name" value="GGDEF"/>
    <property type="match status" value="1"/>
</dbReference>
<comment type="caution">
    <text evidence="4">The sequence shown here is derived from an EMBL/GenBank/DDBJ whole genome shotgun (WGS) entry which is preliminary data.</text>
</comment>
<reference evidence="4 5" key="1">
    <citation type="submission" date="2020-07" db="EMBL/GenBank/DDBJ databases">
        <title>Novel species isolated from subtropical streams in China.</title>
        <authorList>
            <person name="Lu H."/>
        </authorList>
    </citation>
    <scope>NUCLEOTIDE SEQUENCE [LARGE SCALE GENOMIC DNA]</scope>
    <source>
        <strain evidence="4 5">LX20W</strain>
    </source>
</reference>
<dbReference type="RefSeq" id="WP_182163215.1">
    <property type="nucleotide sequence ID" value="NZ_JACEZT010000008.1"/>
</dbReference>
<protein>
    <submittedName>
        <fullName evidence="4">Diguanylate cyclase</fullName>
    </submittedName>
</protein>
<dbReference type="InterPro" id="IPR000160">
    <property type="entry name" value="GGDEF_dom"/>
</dbReference>
<keyword evidence="5" id="KW-1185">Reference proteome</keyword>
<dbReference type="Gene3D" id="3.30.70.270">
    <property type="match status" value="1"/>
</dbReference>
<evidence type="ECO:0000313" key="5">
    <source>
        <dbReference type="Proteomes" id="UP000534388"/>
    </source>
</evidence>
<evidence type="ECO:0000256" key="2">
    <source>
        <dbReference type="SAM" id="Phobius"/>
    </source>
</evidence>
<evidence type="ECO:0000313" key="4">
    <source>
        <dbReference type="EMBL" id="MBA5638033.1"/>
    </source>
</evidence>
<gene>
    <name evidence="4" type="ORF">H3H37_13310</name>
</gene>
<dbReference type="Proteomes" id="UP000534388">
    <property type="component" value="Unassembled WGS sequence"/>
</dbReference>
<proteinExistence type="predicted"/>
<evidence type="ECO:0000259" key="3">
    <source>
        <dbReference type="PROSITE" id="PS50887"/>
    </source>
</evidence>
<feature type="transmembrane region" description="Helical" evidence="2">
    <location>
        <begin position="15"/>
        <end position="35"/>
    </location>
</feature>
<keyword evidence="2" id="KW-0812">Transmembrane</keyword>
<evidence type="ECO:0000256" key="1">
    <source>
        <dbReference type="SAM" id="MobiDB-lite"/>
    </source>
</evidence>
<dbReference type="Gene3D" id="3.30.450.20">
    <property type="entry name" value="PAS domain"/>
    <property type="match status" value="2"/>
</dbReference>
<organism evidence="4 5">
    <name type="scientific">Rugamonas brunnea</name>
    <dbReference type="NCBI Taxonomy" id="2758569"/>
    <lineage>
        <taxon>Bacteria</taxon>
        <taxon>Pseudomonadati</taxon>
        <taxon>Pseudomonadota</taxon>
        <taxon>Betaproteobacteria</taxon>
        <taxon>Burkholderiales</taxon>
        <taxon>Oxalobacteraceae</taxon>
        <taxon>Telluria group</taxon>
        <taxon>Rugamonas</taxon>
    </lineage>
</organism>
<dbReference type="GO" id="GO:0003824">
    <property type="term" value="F:catalytic activity"/>
    <property type="evidence" value="ECO:0007669"/>
    <property type="project" value="UniProtKB-ARBA"/>
</dbReference>
<dbReference type="InterPro" id="IPR029787">
    <property type="entry name" value="Nucleotide_cyclase"/>
</dbReference>
<dbReference type="PROSITE" id="PS50887">
    <property type="entry name" value="GGDEF"/>
    <property type="match status" value="1"/>
</dbReference>
<sequence>MSDQHTASIPSKPLFQYYAAMTWLLAFLACLYIGSSTFRVYQHKRQLEQQIAQQLQNVALASRRSLELQLSQVVTTENLVADALGDHMPPDLASATGQQVARLQALLTREAAGNDDIELLGVAGGDGRVLFMSNNVTTVHEGDRIDVSAVRAPATQAPVIDVYQGGPHSAWPSGFVVTRPVRGADGLPRAFVFALQSHDAFQRRLKEQEQAGFSLGRHSVVAIVQVAGNRLAFRYPMADAVIGAKVPVVERQPFRDHPHLSYWISPYDHIKHLVYELPFANGTFLLRVEAAELDFLAPWYAELVFSGVSALLLLTALALLQRLVRQGARQAAQLQFDKEQLDIGARAMGRLIATAPVALAHVRLDDGLLLRANPAFGSLFGAMPGEQLKVAEALFADTAVWRELCAGARLAGAAEGRSMEVTLKVGDSTRHALVSVAPLPSKRDEPRELLLSFTDTEAQHAREQALASIAYSDPLTRLANRRAFFQQADAAFAIASRYERPLALLMIDLDHFKHVNDTYGHAAGDAVLVRTANCLRHSVRHADLPARLGGEEFVVMLPETTLAEALETAERIRRTIEQSPPAEFEGRAIPVTASVGVAMMHSDSKGIESILNEADMALYDAKETGRNKVATSTAARAPQMADAAAR</sequence>
<dbReference type="PANTHER" id="PTHR46663">
    <property type="entry name" value="DIGUANYLATE CYCLASE DGCT-RELATED"/>
    <property type="match status" value="1"/>
</dbReference>
<dbReference type="PANTHER" id="PTHR46663:SF2">
    <property type="entry name" value="GGDEF DOMAIN-CONTAINING PROTEIN"/>
    <property type="match status" value="1"/>
</dbReference>
<accession>A0A7W2ESX5</accession>